<dbReference type="GO" id="GO:0000160">
    <property type="term" value="P:phosphorelay signal transduction system"/>
    <property type="evidence" value="ECO:0007669"/>
    <property type="project" value="InterPro"/>
</dbReference>
<dbReference type="RefSeq" id="WP_094994781.1">
    <property type="nucleotide sequence ID" value="NZ_NQKI01000036.1"/>
</dbReference>
<evidence type="ECO:0008006" key="3">
    <source>
        <dbReference type="Google" id="ProtNLM"/>
    </source>
</evidence>
<reference evidence="1 2" key="1">
    <citation type="submission" date="2017-08" db="EMBL/GenBank/DDBJ databases">
        <title>Genomic and metabolic characterisation of spoilage-associated Pseudomonas species.</title>
        <authorList>
            <person name="Stanborough T."/>
            <person name="Fegan N."/>
            <person name="Powell S.M."/>
            <person name="Singh T."/>
            <person name="Tamplin M.L."/>
            <person name="Chandry P.S."/>
        </authorList>
    </citation>
    <scope>NUCLEOTIDE SEQUENCE [LARGE SCALE GENOMIC DNA]</scope>
    <source>
        <strain evidence="1 2">L1802</strain>
    </source>
</reference>
<dbReference type="OrthoDB" id="7019156at2"/>
<accession>A0A266N676</accession>
<dbReference type="Gene3D" id="1.20.120.160">
    <property type="entry name" value="HPT domain"/>
    <property type="match status" value="1"/>
</dbReference>
<comment type="caution">
    <text evidence="1">The sequence shown here is derived from an EMBL/GenBank/DDBJ whole genome shotgun (WGS) entry which is preliminary data.</text>
</comment>
<dbReference type="Proteomes" id="UP000215788">
    <property type="component" value="Unassembled WGS sequence"/>
</dbReference>
<dbReference type="EMBL" id="NQKI01000036">
    <property type="protein sequence ID" value="OZY57988.1"/>
    <property type="molecule type" value="Genomic_DNA"/>
</dbReference>
<proteinExistence type="predicted"/>
<dbReference type="InterPro" id="IPR036641">
    <property type="entry name" value="HPT_dom_sf"/>
</dbReference>
<gene>
    <name evidence="1" type="ORF">CJF39_18715</name>
</gene>
<evidence type="ECO:0000313" key="1">
    <source>
        <dbReference type="EMBL" id="OZY57988.1"/>
    </source>
</evidence>
<protein>
    <recommendedName>
        <fullName evidence="3">CheA signal transduction histidine kinase</fullName>
    </recommendedName>
</protein>
<organism evidence="1 2">
    <name type="scientific">Pseudomonas lundensis</name>
    <dbReference type="NCBI Taxonomy" id="86185"/>
    <lineage>
        <taxon>Bacteria</taxon>
        <taxon>Pseudomonadati</taxon>
        <taxon>Pseudomonadota</taxon>
        <taxon>Gammaproteobacteria</taxon>
        <taxon>Pseudomonadales</taxon>
        <taxon>Pseudomonadaceae</taxon>
        <taxon>Pseudomonas</taxon>
    </lineage>
</organism>
<sequence length="142" mass="15847">MFNGNDRPLALADFLIEAQVLLTTAEECLTHLRLIHNDEDAIDCMVNTLSRLEKRAKALTIAPIAGFCRTLRTLLRQARNLGTLHDQAVEILKDCFSLLAWQVELIDPTTGQLSLDDSEQEMLITSFTEQVEAMRTAPPPLG</sequence>
<name>A0A266N676_9PSED</name>
<evidence type="ECO:0000313" key="2">
    <source>
        <dbReference type="Proteomes" id="UP000215788"/>
    </source>
</evidence>
<dbReference type="AlphaFoldDB" id="A0A266N676"/>